<name>A0A268P364_SHOCL</name>
<proteinExistence type="inferred from homology"/>
<reference evidence="7 8" key="1">
    <citation type="submission" date="2017-07" db="EMBL/GenBank/DDBJ databases">
        <title>Isolation and whole genome analysis of endospore-forming bacteria from heroin.</title>
        <authorList>
            <person name="Kalinowski J."/>
            <person name="Ahrens B."/>
            <person name="Al-Dilaimi A."/>
            <person name="Winkler A."/>
            <person name="Wibberg D."/>
            <person name="Schleenbecker U."/>
            <person name="Ruckert C."/>
            <person name="Wolfel R."/>
            <person name="Grass G."/>
        </authorList>
    </citation>
    <scope>NUCLEOTIDE SEQUENCE [LARGE SCALE GENOMIC DNA]</scope>
    <source>
        <strain evidence="7 8">7539</strain>
    </source>
</reference>
<keyword evidence="3" id="KW-0460">Magnesium</keyword>
<dbReference type="Pfam" id="PF04127">
    <property type="entry name" value="DFP"/>
    <property type="match status" value="1"/>
</dbReference>
<comment type="cofactor">
    <cofactor evidence="3">
        <name>Mg(2+)</name>
        <dbReference type="ChEBI" id="CHEBI:18420"/>
    </cofactor>
</comment>
<evidence type="ECO:0000256" key="2">
    <source>
        <dbReference type="ARBA" id="ARBA00023239"/>
    </source>
</evidence>
<keyword evidence="1 3" id="KW-0210">Decarboxylase</keyword>
<dbReference type="GO" id="GO:0071513">
    <property type="term" value="C:phosphopantothenoylcysteine decarboxylase complex"/>
    <property type="evidence" value="ECO:0007669"/>
    <property type="project" value="TreeGrafter"/>
</dbReference>
<evidence type="ECO:0000313" key="8">
    <source>
        <dbReference type="Proteomes" id="UP000216207"/>
    </source>
</evidence>
<dbReference type="GO" id="GO:0004633">
    <property type="term" value="F:phosphopantothenoylcysteine decarboxylase activity"/>
    <property type="evidence" value="ECO:0007669"/>
    <property type="project" value="UniProtKB-UniRule"/>
</dbReference>
<dbReference type="GO" id="GO:0010181">
    <property type="term" value="F:FMN binding"/>
    <property type="evidence" value="ECO:0007669"/>
    <property type="project" value="UniProtKB-UniRule"/>
</dbReference>
<dbReference type="InterPro" id="IPR036551">
    <property type="entry name" value="Flavin_trans-like"/>
</dbReference>
<keyword evidence="3 4" id="KW-0436">Ligase</keyword>
<comment type="catalytic activity">
    <reaction evidence="3 4">
        <text>N-[(R)-4-phosphopantothenoyl]-L-cysteine + H(+) = (R)-4'-phosphopantetheine + CO2</text>
        <dbReference type="Rhea" id="RHEA:16793"/>
        <dbReference type="ChEBI" id="CHEBI:15378"/>
        <dbReference type="ChEBI" id="CHEBI:16526"/>
        <dbReference type="ChEBI" id="CHEBI:59458"/>
        <dbReference type="ChEBI" id="CHEBI:61723"/>
        <dbReference type="EC" id="4.1.1.36"/>
    </reaction>
</comment>
<feature type="binding site" evidence="3">
    <location>
        <position position="288"/>
    </location>
    <ligand>
        <name>CTP</name>
        <dbReference type="ChEBI" id="CHEBI:37563"/>
    </ligand>
</feature>
<dbReference type="NCBIfam" id="TIGR00521">
    <property type="entry name" value="coaBC_dfp"/>
    <property type="match status" value="1"/>
</dbReference>
<feature type="domain" description="Flavoprotein" evidence="5">
    <location>
        <begin position="5"/>
        <end position="175"/>
    </location>
</feature>
<feature type="binding site" evidence="3">
    <location>
        <position position="278"/>
    </location>
    <ligand>
        <name>CTP</name>
        <dbReference type="ChEBI" id="CHEBI:37563"/>
    </ligand>
</feature>
<dbReference type="PANTHER" id="PTHR14359:SF6">
    <property type="entry name" value="PHOSPHOPANTOTHENOYLCYSTEINE DECARBOXYLASE"/>
    <property type="match status" value="1"/>
</dbReference>
<feature type="region of interest" description="Phosphopantothenoylcysteine decarboxylase" evidence="3">
    <location>
        <begin position="1"/>
        <end position="189"/>
    </location>
</feature>
<evidence type="ECO:0000259" key="5">
    <source>
        <dbReference type="Pfam" id="PF02441"/>
    </source>
</evidence>
<feature type="active site" description="Proton donor" evidence="3">
    <location>
        <position position="157"/>
    </location>
</feature>
<dbReference type="EC" id="6.3.2.5" evidence="3"/>
<protein>
    <recommendedName>
        <fullName evidence="3">Coenzyme A biosynthesis bifunctional protein CoaBC</fullName>
    </recommendedName>
    <alternativeName>
        <fullName evidence="3">DNA/pantothenate metabolism flavoprotein</fullName>
    </alternativeName>
    <alternativeName>
        <fullName evidence="3">Phosphopantothenoylcysteine synthetase/decarboxylase</fullName>
        <shortName evidence="3">PPCS-PPCDC</shortName>
    </alternativeName>
    <domain>
        <recommendedName>
            <fullName evidence="3">Phosphopantothenoylcysteine decarboxylase</fullName>
            <shortName evidence="3">PPC decarboxylase</shortName>
            <shortName evidence="3">PPC-DC</shortName>
            <ecNumber evidence="3">4.1.1.36</ecNumber>
        </recommendedName>
        <alternativeName>
            <fullName evidence="3">CoaC</fullName>
        </alternativeName>
    </domain>
    <domain>
        <recommendedName>
            <fullName evidence="3">Phosphopantothenate--cysteine ligase</fullName>
            <ecNumber evidence="3">6.3.2.5</ecNumber>
        </recommendedName>
        <alternativeName>
            <fullName evidence="3">CoaB</fullName>
        </alternativeName>
        <alternativeName>
            <fullName evidence="3">Phosphopantothenoylcysteine synthetase</fullName>
            <shortName evidence="3">PPC synthetase</shortName>
            <shortName evidence="3">PPC-S</shortName>
        </alternativeName>
    </domain>
</protein>
<evidence type="ECO:0000313" key="7">
    <source>
        <dbReference type="EMBL" id="PAE90214.1"/>
    </source>
</evidence>
<keyword evidence="2 3" id="KW-0456">Lyase</keyword>
<dbReference type="Gene3D" id="3.40.50.1950">
    <property type="entry name" value="Flavin prenyltransferase-like"/>
    <property type="match status" value="1"/>
</dbReference>
<dbReference type="InterPro" id="IPR007085">
    <property type="entry name" value="DNA/pantothenate-metab_flavo_C"/>
</dbReference>
<dbReference type="SUPFAM" id="SSF102645">
    <property type="entry name" value="CoaB-like"/>
    <property type="match status" value="1"/>
</dbReference>
<comment type="function">
    <text evidence="3">Catalyzes two sequential steps in the biosynthesis of coenzyme A. In the first step cysteine is conjugated to 4'-phosphopantothenate to form 4-phosphopantothenoylcysteine. In the second step the latter compound is decarboxylated to form 4'-phosphopantotheine.</text>
</comment>
<dbReference type="EMBL" id="NPCC01000005">
    <property type="protein sequence ID" value="PAE90214.1"/>
    <property type="molecule type" value="Genomic_DNA"/>
</dbReference>
<comment type="function">
    <text evidence="4">Catalyzes two steps in the biosynthesis of coenzyme A. In the first step cysteine is conjugated to 4'-phosphopantothenate to form 4-phosphopantothenoylcysteine, in the latter compound is decarboxylated to form 4'-phosphopantotheine.</text>
</comment>
<dbReference type="EC" id="4.1.1.36" evidence="3"/>
<dbReference type="Gene3D" id="3.40.50.10300">
    <property type="entry name" value="CoaB-like"/>
    <property type="match status" value="1"/>
</dbReference>
<dbReference type="GO" id="GO:0004632">
    <property type="term" value="F:phosphopantothenate--cysteine ligase activity"/>
    <property type="evidence" value="ECO:0007669"/>
    <property type="project" value="UniProtKB-UniRule"/>
</dbReference>
<feature type="domain" description="DNA/pantothenate metabolism flavoprotein C-terminal" evidence="6">
    <location>
        <begin position="185"/>
        <end position="394"/>
    </location>
</feature>
<keyword evidence="3 4" id="KW-0288">FMN</keyword>
<dbReference type="InterPro" id="IPR035929">
    <property type="entry name" value="CoaB-like_sf"/>
</dbReference>
<comment type="pathway">
    <text evidence="3 4">Cofactor biosynthesis; coenzyme A biosynthesis; CoA from (R)-pantothenate: step 3/5.</text>
</comment>
<dbReference type="AlphaFoldDB" id="A0A268P364"/>
<dbReference type="Pfam" id="PF02441">
    <property type="entry name" value="Flavoprotein"/>
    <property type="match status" value="1"/>
</dbReference>
<dbReference type="RefSeq" id="WP_095326179.1">
    <property type="nucleotide sequence ID" value="NZ_JAUPFF010000002.1"/>
</dbReference>
<comment type="cofactor">
    <cofactor evidence="3">
        <name>FMN</name>
        <dbReference type="ChEBI" id="CHEBI:58210"/>
    </cofactor>
    <text evidence="3">Binds 1 FMN per subunit.</text>
</comment>
<evidence type="ECO:0000259" key="6">
    <source>
        <dbReference type="Pfam" id="PF04127"/>
    </source>
</evidence>
<gene>
    <name evidence="3 7" type="primary">coaBC</name>
    <name evidence="7" type="ORF">CHH72_04320</name>
</gene>
<comment type="similarity">
    <text evidence="3 4">In the C-terminal section; belongs to the PPC synthetase family.</text>
</comment>
<dbReference type="UniPathway" id="UPA00241">
    <property type="reaction ID" value="UER00353"/>
</dbReference>
<dbReference type="SUPFAM" id="SSF52507">
    <property type="entry name" value="Homo-oligomeric flavin-containing Cys decarboxylases, HFCD"/>
    <property type="match status" value="1"/>
</dbReference>
<comment type="caution">
    <text evidence="3">Lacks conserved residue(s) required for the propagation of feature annotation.</text>
</comment>
<feature type="binding site" evidence="3">
    <location>
        <position position="340"/>
    </location>
    <ligand>
        <name>CTP</name>
        <dbReference type="ChEBI" id="CHEBI:37563"/>
    </ligand>
</feature>
<accession>A0A268P364</accession>
<keyword evidence="3" id="KW-0479">Metal-binding</keyword>
<feature type="binding site" evidence="3">
    <location>
        <position position="322"/>
    </location>
    <ligand>
        <name>CTP</name>
        <dbReference type="ChEBI" id="CHEBI:37563"/>
    </ligand>
</feature>
<comment type="similarity">
    <text evidence="3 4">In the N-terminal section; belongs to the HFCD (homo-oligomeric flavin containing Cys decarboxylase) superfamily.</text>
</comment>
<dbReference type="GO" id="GO:0015937">
    <property type="term" value="P:coenzyme A biosynthetic process"/>
    <property type="evidence" value="ECO:0007669"/>
    <property type="project" value="UniProtKB-UniRule"/>
</dbReference>
<comment type="catalytic activity">
    <reaction evidence="3 4">
        <text>(R)-4'-phosphopantothenate + L-cysteine + CTP = N-[(R)-4-phosphopantothenoyl]-L-cysteine + CMP + diphosphate + H(+)</text>
        <dbReference type="Rhea" id="RHEA:19397"/>
        <dbReference type="ChEBI" id="CHEBI:10986"/>
        <dbReference type="ChEBI" id="CHEBI:15378"/>
        <dbReference type="ChEBI" id="CHEBI:33019"/>
        <dbReference type="ChEBI" id="CHEBI:35235"/>
        <dbReference type="ChEBI" id="CHEBI:37563"/>
        <dbReference type="ChEBI" id="CHEBI:59458"/>
        <dbReference type="ChEBI" id="CHEBI:60377"/>
        <dbReference type="EC" id="6.3.2.5"/>
    </reaction>
</comment>
<keyword evidence="3 4" id="KW-0285">Flavoprotein</keyword>
<sequence>MLKNKTIVVGVSGGIAAFKTAALVSKLTQAGANVYVVMTEAATKFVTPLTFQALSRNPVYTDTFTEPDATKIAHIDIADQADLVLIAPASANTIAKLAAGIADNMLTTLVLATKAPVALAPAMNVNMYEHPSVQENMEKLRSYHYQLIEPGAGYLACGWVGKGRMAEPEQLLELVDTLLEEATDLRGKQVIVTAGPTREPLDPVRFFSNYSSGKMGYALAQEARRRGAHVTLITGPTALEAPVGVKTVAVQTAEEMYNAVNKRYQQADIVIKAAAVADYQPVDVFAHKQKKNADEWSVALERTKDILHFLGEHKKEQILVGFAAESEQLHTYAKSKLERKNLDLIVANNITTEGAGFDVDTNVVTVFTRDGQETAYPQASKKEVAKQILNELEAYMKRREA</sequence>
<comment type="pathway">
    <text evidence="3 4">Cofactor biosynthesis; coenzyme A biosynthesis; CoA from (R)-pantothenate: step 2/5.</text>
</comment>
<evidence type="ECO:0000256" key="3">
    <source>
        <dbReference type="HAMAP-Rule" id="MF_02225"/>
    </source>
</evidence>
<evidence type="ECO:0000256" key="1">
    <source>
        <dbReference type="ARBA" id="ARBA00022793"/>
    </source>
</evidence>
<dbReference type="HAMAP" id="MF_02225">
    <property type="entry name" value="CoaBC"/>
    <property type="match status" value="1"/>
</dbReference>
<dbReference type="InterPro" id="IPR005252">
    <property type="entry name" value="CoaBC"/>
</dbReference>
<dbReference type="GO" id="GO:0046872">
    <property type="term" value="F:metal ion binding"/>
    <property type="evidence" value="ECO:0007669"/>
    <property type="project" value="UniProtKB-KW"/>
</dbReference>
<dbReference type="PANTHER" id="PTHR14359">
    <property type="entry name" value="HOMO-OLIGOMERIC FLAVIN CONTAINING CYS DECARBOXYLASE FAMILY"/>
    <property type="match status" value="1"/>
</dbReference>
<dbReference type="Proteomes" id="UP000216207">
    <property type="component" value="Unassembled WGS sequence"/>
</dbReference>
<feature type="binding site" evidence="3">
    <location>
        <position position="336"/>
    </location>
    <ligand>
        <name>CTP</name>
        <dbReference type="ChEBI" id="CHEBI:37563"/>
    </ligand>
</feature>
<dbReference type="InterPro" id="IPR003382">
    <property type="entry name" value="Flavoprotein"/>
</dbReference>
<organism evidence="7 8">
    <name type="scientific">Shouchella clausii</name>
    <name type="common">Alkalihalobacillus clausii</name>
    <dbReference type="NCBI Taxonomy" id="79880"/>
    <lineage>
        <taxon>Bacteria</taxon>
        <taxon>Bacillati</taxon>
        <taxon>Bacillota</taxon>
        <taxon>Bacilli</taxon>
        <taxon>Bacillales</taxon>
        <taxon>Bacillaceae</taxon>
        <taxon>Shouchella</taxon>
    </lineage>
</organism>
<comment type="caution">
    <text evidence="7">The sequence shown here is derived from an EMBL/GenBank/DDBJ whole genome shotgun (WGS) entry which is preliminary data.</text>
</comment>
<feature type="region of interest" description="Phosphopantothenate--cysteine ligase" evidence="3">
    <location>
        <begin position="190"/>
        <end position="401"/>
    </location>
</feature>
<keyword evidence="3" id="KW-0511">Multifunctional enzyme</keyword>
<evidence type="ECO:0000256" key="4">
    <source>
        <dbReference type="RuleBase" id="RU364078"/>
    </source>
</evidence>
<dbReference type="GO" id="GO:0015941">
    <property type="term" value="P:pantothenate catabolic process"/>
    <property type="evidence" value="ECO:0007669"/>
    <property type="project" value="InterPro"/>
</dbReference>